<dbReference type="InterPro" id="IPR035234">
    <property type="entry name" value="IgGFc-bd_N"/>
</dbReference>
<feature type="domain" description="PKD" evidence="2">
    <location>
        <begin position="576"/>
        <end position="642"/>
    </location>
</feature>
<dbReference type="SMART" id="SM00089">
    <property type="entry name" value="PKD"/>
    <property type="match status" value="3"/>
</dbReference>
<feature type="chain" id="PRO_5020954689" evidence="1">
    <location>
        <begin position="28"/>
        <end position="971"/>
    </location>
</feature>
<reference evidence="3 4" key="1">
    <citation type="submission" date="2019-03" db="EMBL/GenBank/DDBJ databases">
        <title>Genomic Encyclopedia of Type Strains, Phase IV (KMG-IV): sequencing the most valuable type-strain genomes for metagenomic binning, comparative biology and taxonomic classification.</title>
        <authorList>
            <person name="Goeker M."/>
        </authorList>
    </citation>
    <scope>NUCLEOTIDE SEQUENCE [LARGE SCALE GENOMIC DNA]</scope>
    <source>
        <strain evidence="3 4">DSM 21100</strain>
    </source>
</reference>
<comment type="caution">
    <text evidence="3">The sequence shown here is derived from an EMBL/GenBank/DDBJ whole genome shotgun (WGS) entry which is preliminary data.</text>
</comment>
<protein>
    <submittedName>
        <fullName evidence="3">Gliding motility-associated-like protein</fullName>
    </submittedName>
</protein>
<dbReference type="SUPFAM" id="SSF49299">
    <property type="entry name" value="PKD domain"/>
    <property type="match status" value="2"/>
</dbReference>
<name>A0A4R3KPK1_9SPHI</name>
<feature type="domain" description="PKD" evidence="2">
    <location>
        <begin position="460"/>
        <end position="534"/>
    </location>
</feature>
<dbReference type="NCBIfam" id="TIGR04131">
    <property type="entry name" value="Bac_Flav_CTERM"/>
    <property type="match status" value="1"/>
</dbReference>
<evidence type="ECO:0000313" key="4">
    <source>
        <dbReference type="Proteomes" id="UP000295807"/>
    </source>
</evidence>
<dbReference type="PROSITE" id="PS50093">
    <property type="entry name" value="PKD"/>
    <property type="match status" value="3"/>
</dbReference>
<dbReference type="AlphaFoldDB" id="A0A4R3KPK1"/>
<accession>A0A4R3KPK1</accession>
<dbReference type="InterPro" id="IPR026341">
    <property type="entry name" value="T9SS_type_B"/>
</dbReference>
<keyword evidence="1" id="KW-0732">Signal</keyword>
<dbReference type="EMBL" id="SMAD01000007">
    <property type="protein sequence ID" value="TCS86590.1"/>
    <property type="molecule type" value="Genomic_DNA"/>
</dbReference>
<evidence type="ECO:0000313" key="3">
    <source>
        <dbReference type="EMBL" id="TCS86590.1"/>
    </source>
</evidence>
<sequence>MIAIRLARTVRYWGALFLLAAGLELNAQNTTNKGTDFWTTFTSHINVENGEFYPPGLALYITSDVSTSGVVSIPGRGYSDEFTVSPNNITIVQVPFGLSYTGTSEAPEQKGIHISSRDPVVVYSHIYGEKRSGASLVMPSRSLGQEYRAVCYYEDSQFSIIGVESDTWVEITPTALTEAGRPANTPFKIKLQAGDVYQVRSGGDLTGSKITTKVPENSNCKKIAVYSGSMGVRIGCGGQGFDNLYQQLFAYSSWGRDYIAVPMENRPYDILRILAGEQASTVTVNGVSRVISPGGYLEVPQITEALVIHADQPVSVAQFTPSQTCDNRNPRDDNLSPFYEPLYPGDPDMVILSPIEQNLRQITLYSSSAQDITDNYINVIIAKEDVPTFTLDGSTQVGQFREITGNTTYAYARFRVSAGTHRLSAGGGFNAIAYGYGNYESYAYLGGTNLLDFSKHITHETGPEIYTGSESCSGRTVRFSAELDFEVYSFQWDFGDGTVSGVETELEKLLSYEHTYAGAGNYTAKLVILKSDGSECGDAERLEIPYELQVSPNPFPEPVFHIPPSCVEDLVQFENLSSIADGTAMTYEWDFGDGSPVSGEANPLHKFSQPGIYQVSLSAISKYGCRQQLSQEITINAADPSAEFTLAEAICQNETALFSDQSTVSLGEVTRWHWDFNGEGSSAEKDPSFRFATPGLKTITLTAYTGENCFDVEVREMTVLPSPEPVFTLSREQAVVCVNTPPFTLSGFSPLNGHLGGQGQLAAAAGLDENGIFYPALAGAGSHEVFYTYTNAEGCSQTVSQVILVQELPVVNAGNDQRILEGKSADLNAGSSGIRFEWTPSHGLDNPFSLDPRAAPDTTTVYTLTAWNEAGCMNTDEVKVEVLRFLRIPGMFTPNNDGTNDRWIIGNIEDYPRCLVQIFNRFGERVFHSQGYPEPWNGDLGNKLLPPATYYYVIRPNEAHPPITGSVTIVR</sequence>
<feature type="signal peptide" evidence="1">
    <location>
        <begin position="1"/>
        <end position="27"/>
    </location>
</feature>
<feature type="domain" description="PKD" evidence="2">
    <location>
        <begin position="653"/>
        <end position="703"/>
    </location>
</feature>
<proteinExistence type="predicted"/>
<keyword evidence="4" id="KW-1185">Reference proteome</keyword>
<dbReference type="OrthoDB" id="7794186at2"/>
<dbReference type="InterPro" id="IPR022409">
    <property type="entry name" value="PKD/Chitinase_dom"/>
</dbReference>
<dbReference type="Pfam" id="PF18911">
    <property type="entry name" value="PKD_4"/>
    <property type="match status" value="3"/>
</dbReference>
<dbReference type="InterPro" id="IPR013783">
    <property type="entry name" value="Ig-like_fold"/>
</dbReference>
<dbReference type="Proteomes" id="UP000295807">
    <property type="component" value="Unassembled WGS sequence"/>
</dbReference>
<dbReference type="PANTHER" id="PTHR46534">
    <property type="entry name" value="IGGFC_BINDING DOMAIN-CONTAINING PROTEIN"/>
    <property type="match status" value="1"/>
</dbReference>
<organism evidence="3 4">
    <name type="scientific">Anseongella ginsenosidimutans</name>
    <dbReference type="NCBI Taxonomy" id="496056"/>
    <lineage>
        <taxon>Bacteria</taxon>
        <taxon>Pseudomonadati</taxon>
        <taxon>Bacteroidota</taxon>
        <taxon>Sphingobacteriia</taxon>
        <taxon>Sphingobacteriales</taxon>
        <taxon>Sphingobacteriaceae</taxon>
        <taxon>Anseongella</taxon>
    </lineage>
</organism>
<evidence type="ECO:0000259" key="2">
    <source>
        <dbReference type="PROSITE" id="PS50093"/>
    </source>
</evidence>
<dbReference type="CDD" id="cd00146">
    <property type="entry name" value="PKD"/>
    <property type="match status" value="3"/>
</dbReference>
<dbReference type="PANTHER" id="PTHR46534:SF1">
    <property type="entry name" value="IGGFC-BINDING PROTEIN N-TERMINAL DOMAIN-CONTAINING PROTEIN"/>
    <property type="match status" value="1"/>
</dbReference>
<gene>
    <name evidence="3" type="ORF">EDD80_107123</name>
</gene>
<dbReference type="InterPro" id="IPR000601">
    <property type="entry name" value="PKD_dom"/>
</dbReference>
<dbReference type="Pfam" id="PF17517">
    <property type="entry name" value="IgGFc_binding"/>
    <property type="match status" value="1"/>
</dbReference>
<dbReference type="InterPro" id="IPR035986">
    <property type="entry name" value="PKD_dom_sf"/>
</dbReference>
<dbReference type="Pfam" id="PF13585">
    <property type="entry name" value="CHU_C"/>
    <property type="match status" value="1"/>
</dbReference>
<dbReference type="RefSeq" id="WP_132129596.1">
    <property type="nucleotide sequence ID" value="NZ_SMAD01000007.1"/>
</dbReference>
<evidence type="ECO:0000256" key="1">
    <source>
        <dbReference type="SAM" id="SignalP"/>
    </source>
</evidence>
<dbReference type="Gene3D" id="2.60.40.10">
    <property type="entry name" value="Immunoglobulins"/>
    <property type="match status" value="3"/>
</dbReference>